<comment type="similarity">
    <text evidence="3">Belongs to the PNP/MTAP phosphorylase family.</text>
</comment>
<dbReference type="GO" id="GO:0004731">
    <property type="term" value="F:purine-nucleoside phosphorylase activity"/>
    <property type="evidence" value="ECO:0007669"/>
    <property type="project" value="UniProtKB-EC"/>
</dbReference>
<dbReference type="KEGG" id="cgy:CGLY_04365"/>
<dbReference type="NCBIfam" id="NF006054">
    <property type="entry name" value="PRK08202.1"/>
    <property type="match status" value="1"/>
</dbReference>
<dbReference type="Gene3D" id="3.40.50.1580">
    <property type="entry name" value="Nucleoside phosphorylase domain"/>
    <property type="match status" value="1"/>
</dbReference>
<dbReference type="InterPro" id="IPR000845">
    <property type="entry name" value="Nucleoside_phosphorylase_d"/>
</dbReference>
<reference evidence="12 13" key="1">
    <citation type="journal article" date="2015" name="Int. J. Syst. Evol. Microbiol.">
        <title>Revisiting Corynebacterium glyciniphilum (ex Kubota et al., 1972) sp. nov., nom. rev., isolated from putrefied banana.</title>
        <authorList>
            <person name="Al-Dilaimi A."/>
            <person name="Bednarz H."/>
            <person name="Lomker A."/>
            <person name="Niehaus K."/>
            <person name="Kalinowski J."/>
            <person name="Ruckert C."/>
        </authorList>
    </citation>
    <scope>NUCLEOTIDE SEQUENCE [LARGE SCALE GENOMIC DNA]</scope>
    <source>
        <strain evidence="12">AJ 3170</strain>
    </source>
</reference>
<evidence type="ECO:0000256" key="4">
    <source>
        <dbReference type="ARBA" id="ARBA00011886"/>
    </source>
</evidence>
<evidence type="ECO:0000256" key="10">
    <source>
        <dbReference type="SAM" id="MobiDB-lite"/>
    </source>
</evidence>
<dbReference type="NCBIfam" id="TIGR01697">
    <property type="entry name" value="PNPH-PUNA-XAPA"/>
    <property type="match status" value="1"/>
</dbReference>
<dbReference type="EC" id="2.4.2.1" evidence="4"/>
<evidence type="ECO:0000256" key="5">
    <source>
        <dbReference type="ARBA" id="ARBA00022676"/>
    </source>
</evidence>
<organism evidence="12 13">
    <name type="scientific">Corynebacterium glyciniphilum AJ 3170</name>
    <dbReference type="NCBI Taxonomy" id="1404245"/>
    <lineage>
        <taxon>Bacteria</taxon>
        <taxon>Bacillati</taxon>
        <taxon>Actinomycetota</taxon>
        <taxon>Actinomycetes</taxon>
        <taxon>Mycobacteriales</taxon>
        <taxon>Corynebacteriaceae</taxon>
        <taxon>Corynebacterium</taxon>
    </lineage>
</organism>
<evidence type="ECO:0000256" key="6">
    <source>
        <dbReference type="ARBA" id="ARBA00022679"/>
    </source>
</evidence>
<dbReference type="InterPro" id="IPR011268">
    <property type="entry name" value="Purine_phosphorylase"/>
</dbReference>
<evidence type="ECO:0000259" key="11">
    <source>
        <dbReference type="Pfam" id="PF01048"/>
    </source>
</evidence>
<dbReference type="UniPathway" id="UPA00606"/>
<dbReference type="HOGENOM" id="CLU_054456_1_1_11"/>
<evidence type="ECO:0000256" key="7">
    <source>
        <dbReference type="ARBA" id="ARBA00031036"/>
    </source>
</evidence>
<dbReference type="PANTHER" id="PTHR11904">
    <property type="entry name" value="METHYLTHIOADENOSINE/PURINE NUCLEOSIDE PHOSPHORYLASE"/>
    <property type="match status" value="1"/>
</dbReference>
<accession>X5E9L0</accession>
<feature type="domain" description="Nucleoside phosphorylase" evidence="11">
    <location>
        <begin position="95"/>
        <end position="318"/>
    </location>
</feature>
<dbReference type="EMBL" id="CP006842">
    <property type="protein sequence ID" value="AHW63321.1"/>
    <property type="molecule type" value="Genomic_DNA"/>
</dbReference>
<keyword evidence="13" id="KW-1185">Reference proteome</keyword>
<dbReference type="STRING" id="1404245.CGLY_04365"/>
<dbReference type="GO" id="GO:0009116">
    <property type="term" value="P:nucleoside metabolic process"/>
    <property type="evidence" value="ECO:0007669"/>
    <property type="project" value="InterPro"/>
</dbReference>
<dbReference type="GO" id="GO:0005737">
    <property type="term" value="C:cytoplasm"/>
    <property type="evidence" value="ECO:0007669"/>
    <property type="project" value="TreeGrafter"/>
</dbReference>
<name>X5E9L0_9CORY</name>
<comment type="pathway">
    <text evidence="2">Purine metabolism; purine nucleoside salvage.</text>
</comment>
<keyword evidence="5 12" id="KW-0328">Glycosyltransferase</keyword>
<dbReference type="PANTHER" id="PTHR11904:SF9">
    <property type="entry name" value="PURINE NUCLEOSIDE PHOSPHORYLASE-RELATED"/>
    <property type="match status" value="1"/>
</dbReference>
<evidence type="ECO:0000256" key="9">
    <source>
        <dbReference type="ARBA" id="ARBA00048556"/>
    </source>
</evidence>
<dbReference type="InterPro" id="IPR018099">
    <property type="entry name" value="Purine_phosphorylase-2_CS"/>
</dbReference>
<keyword evidence="6 12" id="KW-0808">Transferase</keyword>
<dbReference type="SUPFAM" id="SSF53167">
    <property type="entry name" value="Purine and uridine phosphorylases"/>
    <property type="match status" value="1"/>
</dbReference>
<comment type="function">
    <text evidence="1">The purine nucleoside phosphorylases catalyze the phosphorolytic breakdown of the N-glycosidic bond in the beta-(deoxy)ribonucleoside molecules, with the formation of the corresponding free purine bases and pentose-1-phosphate. Cleaves guanosine, inosine, 2'-deoxyguanosine and 2'-deoxyinosine.</text>
</comment>
<sequence>MGSGKAIPGHLSHATPVRLSRGIPGPLQSVPSYAGPMVDSVAPSDMSPSETTAAAASAAAELARRTGRDAHDVAVVLGSGWRPAADVLCGADGTGEAASGMTEFPMSELPGFLPPTAEGHGGTVRSLEISGLRVLVLLGRTHSYEGHPVWRTAHAVRTAAAAGVRQLVLTNAAGGLADGMRVGEPVLISDHLNMTGRTPLVGADFVNLVDAYSPNLRLLVQELRPGMREAVYAMMPGPQYETPAEIRMLRALGAGLVGMSTVYETIAARAEGVEVLGLSLVTNLAAGITGEALNHEEVLAAGAASATEVGSLLRTLLEKLGDTDRRAEVGQ</sequence>
<dbReference type="InterPro" id="IPR035994">
    <property type="entry name" value="Nucleoside_phosphorylase_sf"/>
</dbReference>
<evidence type="ECO:0000256" key="3">
    <source>
        <dbReference type="ARBA" id="ARBA00006751"/>
    </source>
</evidence>
<feature type="region of interest" description="Disordered" evidence="10">
    <location>
        <begin position="1"/>
        <end position="23"/>
    </location>
</feature>
<dbReference type="Proteomes" id="UP000023703">
    <property type="component" value="Chromosome"/>
</dbReference>
<evidence type="ECO:0000256" key="8">
    <source>
        <dbReference type="ARBA" id="ARBA00033072"/>
    </source>
</evidence>
<comment type="catalytic activity">
    <reaction evidence="9">
        <text>a purine 2'-deoxy-D-ribonucleoside + phosphate = a purine nucleobase + 2-deoxy-alpha-D-ribose 1-phosphate</text>
        <dbReference type="Rhea" id="RHEA:36431"/>
        <dbReference type="ChEBI" id="CHEBI:26386"/>
        <dbReference type="ChEBI" id="CHEBI:43474"/>
        <dbReference type="ChEBI" id="CHEBI:57259"/>
        <dbReference type="ChEBI" id="CHEBI:142361"/>
        <dbReference type="EC" id="2.4.2.1"/>
    </reaction>
</comment>
<dbReference type="AlphaFoldDB" id="X5E9L0"/>
<dbReference type="eggNOG" id="COG0005">
    <property type="taxonomic scope" value="Bacteria"/>
</dbReference>
<evidence type="ECO:0000313" key="12">
    <source>
        <dbReference type="EMBL" id="AHW63321.1"/>
    </source>
</evidence>
<dbReference type="CDD" id="cd09009">
    <property type="entry name" value="PNP-EcPNPII_like"/>
    <property type="match status" value="1"/>
</dbReference>
<dbReference type="Pfam" id="PF01048">
    <property type="entry name" value="PNP_UDP_1"/>
    <property type="match status" value="1"/>
</dbReference>
<protein>
    <recommendedName>
        <fullName evidence="4">purine-nucleoside phosphorylase</fullName>
        <ecNumber evidence="4">2.4.2.1</ecNumber>
    </recommendedName>
    <alternativeName>
        <fullName evidence="8">Inosine phosphorylase</fullName>
    </alternativeName>
    <alternativeName>
        <fullName evidence="7">Inosine-guanosine phosphorylase</fullName>
    </alternativeName>
</protein>
<proteinExistence type="inferred from homology"/>
<evidence type="ECO:0000256" key="1">
    <source>
        <dbReference type="ARBA" id="ARBA00002678"/>
    </source>
</evidence>
<dbReference type="PROSITE" id="PS01240">
    <property type="entry name" value="PNP_MTAP_2"/>
    <property type="match status" value="1"/>
</dbReference>
<evidence type="ECO:0000256" key="2">
    <source>
        <dbReference type="ARBA" id="ARBA00005058"/>
    </source>
</evidence>
<gene>
    <name evidence="12" type="primary">punA</name>
    <name evidence="12" type="ORF">CGLY_04365</name>
</gene>
<evidence type="ECO:0000313" key="13">
    <source>
        <dbReference type="Proteomes" id="UP000023703"/>
    </source>
</evidence>